<feature type="transmembrane region" description="Helical" evidence="1">
    <location>
        <begin position="110"/>
        <end position="137"/>
    </location>
</feature>
<evidence type="ECO:0000256" key="1">
    <source>
        <dbReference type="SAM" id="Phobius"/>
    </source>
</evidence>
<feature type="transmembrane region" description="Helical" evidence="1">
    <location>
        <begin position="144"/>
        <end position="172"/>
    </location>
</feature>
<keyword evidence="1" id="KW-1133">Transmembrane helix</keyword>
<keyword evidence="1" id="KW-0812">Transmembrane</keyword>
<keyword evidence="1" id="KW-0472">Membrane</keyword>
<organism evidence="2 3">
    <name type="scientific">Orlajensenia flava</name>
    <dbReference type="NCBI Taxonomy" id="2565934"/>
    <lineage>
        <taxon>Bacteria</taxon>
        <taxon>Bacillati</taxon>
        <taxon>Actinomycetota</taxon>
        <taxon>Actinomycetes</taxon>
        <taxon>Micrococcales</taxon>
        <taxon>Microbacteriaceae</taxon>
        <taxon>Orlajensenia</taxon>
    </lineage>
</organism>
<evidence type="ECO:0000313" key="3">
    <source>
        <dbReference type="Proteomes" id="UP000307380"/>
    </source>
</evidence>
<comment type="caution">
    <text evidence="2">The sequence shown here is derived from an EMBL/GenBank/DDBJ whole genome shotgun (WGS) entry which is preliminary data.</text>
</comment>
<name>A0A4S4FZA3_9MICO</name>
<dbReference type="RefSeq" id="WP_136421453.1">
    <property type="nucleotide sequence ID" value="NZ_OZ241748.1"/>
</dbReference>
<evidence type="ECO:0000313" key="2">
    <source>
        <dbReference type="EMBL" id="THG36183.1"/>
    </source>
</evidence>
<accession>A0A4S4FZA3</accession>
<gene>
    <name evidence="2" type="ORF">E6C70_01190</name>
</gene>
<dbReference type="EMBL" id="SSSN01000002">
    <property type="protein sequence ID" value="THG36183.1"/>
    <property type="molecule type" value="Genomic_DNA"/>
</dbReference>
<sequence>MTNLPPTDGDGYAAASRFAVPSLSPGLVPGLTATAVDAPATFAAPPAMPYSWQESTPSRRLGAVAFIVAVTVFVLSVIAAAFIGQGLSAAVVIENGRAVPGSVTTGGGMFALAAIIHVALGTALGIWAIVQGIVAVVKHRGRGFGIAAIVIAALAPLLSYLAFSITIAATVIPAGR</sequence>
<dbReference type="Proteomes" id="UP000307380">
    <property type="component" value="Unassembled WGS sequence"/>
</dbReference>
<feature type="transmembrane region" description="Helical" evidence="1">
    <location>
        <begin position="61"/>
        <end position="83"/>
    </location>
</feature>
<dbReference type="AlphaFoldDB" id="A0A4S4FZA3"/>
<reference evidence="2 3" key="1">
    <citation type="submission" date="2019-04" db="EMBL/GenBank/DDBJ databases">
        <authorList>
            <person name="Jiang L."/>
        </authorList>
    </citation>
    <scope>NUCLEOTIDE SEQUENCE [LARGE SCALE GENOMIC DNA]</scope>
    <source>
        <strain evidence="2 3">YIM 131861</strain>
    </source>
</reference>
<dbReference type="OrthoDB" id="5020046at2"/>
<protein>
    <submittedName>
        <fullName evidence="2">Uncharacterized protein</fullName>
    </submittedName>
</protein>
<keyword evidence="3" id="KW-1185">Reference proteome</keyword>
<proteinExistence type="predicted"/>